<dbReference type="Proteomes" id="UP001330827">
    <property type="component" value="Chromosome"/>
</dbReference>
<evidence type="ECO:0008006" key="3">
    <source>
        <dbReference type="Google" id="ProtNLM"/>
    </source>
</evidence>
<evidence type="ECO:0000313" key="1">
    <source>
        <dbReference type="EMBL" id="WSC14347.1"/>
    </source>
</evidence>
<dbReference type="RefSeq" id="WP_326592824.1">
    <property type="nucleotide sequence ID" value="NZ_CP109114.1"/>
</dbReference>
<organism evidence="1 2">
    <name type="scientific">Streptomyces brevispora</name>
    <dbReference type="NCBI Taxonomy" id="887462"/>
    <lineage>
        <taxon>Bacteria</taxon>
        <taxon>Bacillati</taxon>
        <taxon>Actinomycetota</taxon>
        <taxon>Actinomycetes</taxon>
        <taxon>Kitasatosporales</taxon>
        <taxon>Streptomycetaceae</taxon>
        <taxon>Streptomyces</taxon>
    </lineage>
</organism>
<protein>
    <recommendedName>
        <fullName evidence="3">PH (Pleckstrin Homology) domain-containing protein</fullName>
    </recommendedName>
</protein>
<accession>A0ABZ1G378</accession>
<name>A0ABZ1G378_9ACTN</name>
<dbReference type="EMBL" id="CP109114">
    <property type="protein sequence ID" value="WSC14347.1"/>
    <property type="molecule type" value="Genomic_DNA"/>
</dbReference>
<evidence type="ECO:0000313" key="2">
    <source>
        <dbReference type="Proteomes" id="UP001330827"/>
    </source>
</evidence>
<proteinExistence type="predicted"/>
<sequence>MFGKKKTDDEKAASKALLELRLAAAPVGGMMVRKDPLRFTAPGQMDVLVKGATITIDRGEAAKRITATRVLTTGIFALALKKDSTKLFVTIEGADGKSAMLLECAAKKEGDARKFAMLVHAKHALPDDDTTS</sequence>
<keyword evidence="2" id="KW-1185">Reference proteome</keyword>
<reference evidence="1 2" key="1">
    <citation type="submission" date="2022-10" db="EMBL/GenBank/DDBJ databases">
        <title>The complete genomes of actinobacterial strains from the NBC collection.</title>
        <authorList>
            <person name="Joergensen T.S."/>
            <person name="Alvarez Arevalo M."/>
            <person name="Sterndorff E.B."/>
            <person name="Faurdal D."/>
            <person name="Vuksanovic O."/>
            <person name="Mourched A.-S."/>
            <person name="Charusanti P."/>
            <person name="Shaw S."/>
            <person name="Blin K."/>
            <person name="Weber T."/>
        </authorList>
    </citation>
    <scope>NUCLEOTIDE SEQUENCE [LARGE SCALE GENOMIC DNA]</scope>
    <source>
        <strain evidence="1 2">NBC 01769</strain>
    </source>
</reference>
<gene>
    <name evidence="1" type="ORF">OIE64_16855</name>
</gene>